<reference evidence="1 2" key="1">
    <citation type="journal article" date="2018" name="Sci. Rep.">
        <title>Genomic signatures of local adaptation to the degree of environmental predictability in rotifers.</title>
        <authorList>
            <person name="Franch-Gras L."/>
            <person name="Hahn C."/>
            <person name="Garcia-Roger E.M."/>
            <person name="Carmona M.J."/>
            <person name="Serra M."/>
            <person name="Gomez A."/>
        </authorList>
    </citation>
    <scope>NUCLEOTIDE SEQUENCE [LARGE SCALE GENOMIC DNA]</scope>
    <source>
        <strain evidence="1">HYR1</strain>
    </source>
</reference>
<comment type="caution">
    <text evidence="1">The sequence shown here is derived from an EMBL/GenBank/DDBJ whole genome shotgun (WGS) entry which is preliminary data.</text>
</comment>
<sequence length="60" mass="6755">MNFLLAKLLTHVALFRHGLDTQGRFQSIQMVADRVSLRKCIKTRIGSFGVSSFSIMNLLS</sequence>
<name>A0A3M7SHX4_BRAPC</name>
<gene>
    <name evidence="1" type="ORF">BpHYR1_019598</name>
</gene>
<protein>
    <submittedName>
        <fullName evidence="1">Uncharacterized protein</fullName>
    </submittedName>
</protein>
<proteinExistence type="predicted"/>
<dbReference type="AlphaFoldDB" id="A0A3M7SHX4"/>
<accession>A0A3M7SHX4</accession>
<evidence type="ECO:0000313" key="1">
    <source>
        <dbReference type="EMBL" id="RNA35376.1"/>
    </source>
</evidence>
<dbReference type="Proteomes" id="UP000276133">
    <property type="component" value="Unassembled WGS sequence"/>
</dbReference>
<evidence type="ECO:0000313" key="2">
    <source>
        <dbReference type="Proteomes" id="UP000276133"/>
    </source>
</evidence>
<organism evidence="1 2">
    <name type="scientific">Brachionus plicatilis</name>
    <name type="common">Marine rotifer</name>
    <name type="synonym">Brachionus muelleri</name>
    <dbReference type="NCBI Taxonomy" id="10195"/>
    <lineage>
        <taxon>Eukaryota</taxon>
        <taxon>Metazoa</taxon>
        <taxon>Spiralia</taxon>
        <taxon>Gnathifera</taxon>
        <taxon>Rotifera</taxon>
        <taxon>Eurotatoria</taxon>
        <taxon>Monogononta</taxon>
        <taxon>Pseudotrocha</taxon>
        <taxon>Ploima</taxon>
        <taxon>Brachionidae</taxon>
        <taxon>Brachionus</taxon>
    </lineage>
</organism>
<keyword evidence="2" id="KW-1185">Reference proteome</keyword>
<dbReference type="EMBL" id="REGN01001332">
    <property type="protein sequence ID" value="RNA35376.1"/>
    <property type="molecule type" value="Genomic_DNA"/>
</dbReference>